<proteinExistence type="predicted"/>
<comment type="caution">
    <text evidence="1">The sequence shown here is derived from an EMBL/GenBank/DDBJ whole genome shotgun (WGS) entry which is preliminary data.</text>
</comment>
<reference evidence="1 2" key="1">
    <citation type="journal article" date="2022" name="New Phytol.">
        <title>Ecological generalism drives hyperdiversity of secondary metabolite gene clusters in xylarialean endophytes.</title>
        <authorList>
            <person name="Franco M.E.E."/>
            <person name="Wisecaver J.H."/>
            <person name="Arnold A.E."/>
            <person name="Ju Y.M."/>
            <person name="Slot J.C."/>
            <person name="Ahrendt S."/>
            <person name="Moore L.P."/>
            <person name="Eastman K.E."/>
            <person name="Scott K."/>
            <person name="Konkel Z."/>
            <person name="Mondo S.J."/>
            <person name="Kuo A."/>
            <person name="Hayes R.D."/>
            <person name="Haridas S."/>
            <person name="Andreopoulos B."/>
            <person name="Riley R."/>
            <person name="LaButti K."/>
            <person name="Pangilinan J."/>
            <person name="Lipzen A."/>
            <person name="Amirebrahimi M."/>
            <person name="Yan J."/>
            <person name="Adam C."/>
            <person name="Keymanesh K."/>
            <person name="Ng V."/>
            <person name="Louie K."/>
            <person name="Northen T."/>
            <person name="Drula E."/>
            <person name="Henrissat B."/>
            <person name="Hsieh H.M."/>
            <person name="Youens-Clark K."/>
            <person name="Lutzoni F."/>
            <person name="Miadlikowska J."/>
            <person name="Eastwood D.C."/>
            <person name="Hamelin R.C."/>
            <person name="Grigoriev I.V."/>
            <person name="U'Ren J.M."/>
        </authorList>
    </citation>
    <scope>NUCLEOTIDE SEQUENCE [LARGE SCALE GENOMIC DNA]</scope>
    <source>
        <strain evidence="1 2">CBS 119005</strain>
    </source>
</reference>
<sequence>MRFGLLLSSLLGLDGGPIGMDGALTTANVPAKFLDDVYFVGHVPLMALQVDPRISYALYVPESQYNPDPDGEGPNSSTAKKLPLLVYLHGTGRSIVAIYNELVPFADSTPCAILAPLFPAGMDGPNDIDSFKELRSESLRSDLGLLSVLDQVAYRWPGIETDKVAMMGFSGGGQFVQRFLYLYPERLAVVSVGAPGRPTFLDDTQDWPVGVADVDTVFNRTISTESIGDIPIQLVVGSEDVELHGDEEFWEWEREVLGSGGLPPMNETRLESIQELHTSWEQAGIASQLDIVDGVAHNETGVRKTVLQFLQPWIQKMS</sequence>
<name>A0ACB9Z9E6_9PEZI</name>
<dbReference type="EMBL" id="MU393440">
    <property type="protein sequence ID" value="KAI4868143.1"/>
    <property type="molecule type" value="Genomic_DNA"/>
</dbReference>
<evidence type="ECO:0000313" key="2">
    <source>
        <dbReference type="Proteomes" id="UP001497700"/>
    </source>
</evidence>
<organism evidence="1 2">
    <name type="scientific">Hypoxylon rubiginosum</name>
    <dbReference type="NCBI Taxonomy" id="110542"/>
    <lineage>
        <taxon>Eukaryota</taxon>
        <taxon>Fungi</taxon>
        <taxon>Dikarya</taxon>
        <taxon>Ascomycota</taxon>
        <taxon>Pezizomycotina</taxon>
        <taxon>Sordariomycetes</taxon>
        <taxon>Xylariomycetidae</taxon>
        <taxon>Xylariales</taxon>
        <taxon>Hypoxylaceae</taxon>
        <taxon>Hypoxylon</taxon>
    </lineage>
</organism>
<dbReference type="Proteomes" id="UP001497700">
    <property type="component" value="Unassembled WGS sequence"/>
</dbReference>
<evidence type="ECO:0000313" key="1">
    <source>
        <dbReference type="EMBL" id="KAI4868143.1"/>
    </source>
</evidence>
<keyword evidence="2" id="KW-1185">Reference proteome</keyword>
<protein>
    <submittedName>
        <fullName evidence="1">Alpha/beta-hydrolase</fullName>
    </submittedName>
</protein>
<gene>
    <name evidence="1" type="ORF">F4820DRAFT_410921</name>
</gene>
<accession>A0ACB9Z9E6</accession>